<dbReference type="InterPro" id="IPR023439">
    <property type="entry name" value="Mal_deCO2ase/Cit_lyase_ACP"/>
</dbReference>
<comment type="subcellular location">
    <subcellularLocation>
        <location evidence="1 4">Cytoplasm</location>
    </subcellularLocation>
</comment>
<evidence type="ECO:0000313" key="7">
    <source>
        <dbReference type="Proteomes" id="UP000195043"/>
    </source>
</evidence>
<comment type="subunit">
    <text evidence="4">Oligomer with a subunit composition of (alpha,beta,gamma)6.</text>
</comment>
<name>A0A242A910_9ENTE</name>
<keyword evidence="7" id="KW-1185">Reference proteome</keyword>
<keyword evidence="3 4" id="KW-0597">Phosphoprotein</keyword>
<comment type="function">
    <text evidence="4">Covalent carrier of the coenzyme of citrate lyase.</text>
</comment>
<comment type="similarity">
    <text evidence="4">Belongs to the CitD family.</text>
</comment>
<evidence type="ECO:0000313" key="6">
    <source>
        <dbReference type="EMBL" id="OTN77518.1"/>
    </source>
</evidence>
<evidence type="ECO:0000256" key="2">
    <source>
        <dbReference type="ARBA" id="ARBA00022490"/>
    </source>
</evidence>
<evidence type="ECO:0000256" key="5">
    <source>
        <dbReference type="PIRSR" id="PIRSR002736-50"/>
    </source>
</evidence>
<dbReference type="RefSeq" id="WP_086275534.1">
    <property type="nucleotide sequence ID" value="NZ_NGKU01000001.1"/>
</dbReference>
<dbReference type="Pfam" id="PF06857">
    <property type="entry name" value="ACP"/>
    <property type="match status" value="1"/>
</dbReference>
<dbReference type="Proteomes" id="UP000195043">
    <property type="component" value="Unassembled WGS sequence"/>
</dbReference>
<dbReference type="GO" id="GO:0016829">
    <property type="term" value="F:lyase activity"/>
    <property type="evidence" value="ECO:0007669"/>
    <property type="project" value="UniProtKB-KW"/>
</dbReference>
<proteinExistence type="inferred from homology"/>
<evidence type="ECO:0000256" key="4">
    <source>
        <dbReference type="HAMAP-Rule" id="MF_00805"/>
    </source>
</evidence>
<feature type="modified residue" description="O-(phosphoribosyl dephospho-coenzyme A)serine" evidence="4 5">
    <location>
        <position position="14"/>
    </location>
</feature>
<gene>
    <name evidence="4" type="primary">citD</name>
    <name evidence="6" type="ORF">A5886_002618</name>
</gene>
<protein>
    <recommendedName>
        <fullName evidence="4">Citrate lyase acyl carrier protein</fullName>
    </recommendedName>
    <alternativeName>
        <fullName evidence="4">Citrate lyase gamma chain</fullName>
    </alternativeName>
</protein>
<dbReference type="OrthoDB" id="1120942at2"/>
<dbReference type="AlphaFoldDB" id="A0A242A910"/>
<accession>A0A242A910</accession>
<dbReference type="NCBIfam" id="NF009726">
    <property type="entry name" value="PRK13253.1"/>
    <property type="match status" value="1"/>
</dbReference>
<dbReference type="STRING" id="1834191.A5886_002618"/>
<keyword evidence="6" id="KW-0456">Lyase</keyword>
<dbReference type="InterPro" id="IPR006495">
    <property type="entry name" value="CitD"/>
</dbReference>
<organism evidence="6 7">
    <name type="scientific">Candidatus Enterococcus testudinis</name>
    <dbReference type="NCBI Taxonomy" id="1834191"/>
    <lineage>
        <taxon>Bacteria</taxon>
        <taxon>Bacillati</taxon>
        <taxon>Bacillota</taxon>
        <taxon>Bacilli</taxon>
        <taxon>Lactobacillales</taxon>
        <taxon>Enterococcaceae</taxon>
        <taxon>Enterococcus</taxon>
    </lineage>
</organism>
<dbReference type="GO" id="GO:0005737">
    <property type="term" value="C:cytoplasm"/>
    <property type="evidence" value="ECO:0007669"/>
    <property type="project" value="UniProtKB-SubCell"/>
</dbReference>
<dbReference type="EMBL" id="NGKU01000001">
    <property type="protein sequence ID" value="OTN77518.1"/>
    <property type="molecule type" value="Genomic_DNA"/>
</dbReference>
<keyword evidence="2 4" id="KW-0963">Cytoplasm</keyword>
<reference evidence="6 7" key="1">
    <citation type="submission" date="2017-05" db="EMBL/GenBank/DDBJ databases">
        <title>The Genome Sequence of Enterococcus sp. 8G7_MSG3316.</title>
        <authorList>
            <consortium name="The Broad Institute Genomics Platform"/>
            <consortium name="The Broad Institute Genomic Center for Infectious Diseases"/>
            <person name="Earl A."/>
            <person name="Manson A."/>
            <person name="Schwartman J."/>
            <person name="Gilmore M."/>
            <person name="Abouelleil A."/>
            <person name="Cao P."/>
            <person name="Chapman S."/>
            <person name="Cusick C."/>
            <person name="Shea T."/>
            <person name="Young S."/>
            <person name="Neafsey D."/>
            <person name="Nusbaum C."/>
            <person name="Birren B."/>
        </authorList>
    </citation>
    <scope>NUCLEOTIDE SEQUENCE [LARGE SCALE GENOMIC DNA]</scope>
    <source>
        <strain evidence="6 7">8G7_MSG3316</strain>
    </source>
</reference>
<sequence length="102" mass="11287">MEIKKSAVAGSVESSDILIAIEPITEQEIKLSLDSSVEKQYGNQIRKVILDTLAQLKVNGVQVTATDKGALDCTIKARTLTAVHRAAEQERYAWKEIDSWND</sequence>
<dbReference type="HAMAP" id="MF_00805">
    <property type="entry name" value="CitD"/>
    <property type="match status" value="1"/>
</dbReference>
<evidence type="ECO:0000256" key="1">
    <source>
        <dbReference type="ARBA" id="ARBA00004496"/>
    </source>
</evidence>
<evidence type="ECO:0000256" key="3">
    <source>
        <dbReference type="ARBA" id="ARBA00022553"/>
    </source>
</evidence>
<comment type="caution">
    <text evidence="6">The sequence shown here is derived from an EMBL/GenBank/DDBJ whole genome shotgun (WGS) entry which is preliminary data.</text>
</comment>
<dbReference type="PIRSF" id="PIRSF002736">
    <property type="entry name" value="Citrt_lyas_gamma"/>
    <property type="match status" value="1"/>
</dbReference>
<dbReference type="NCBIfam" id="TIGR01608">
    <property type="entry name" value="citD"/>
    <property type="match status" value="1"/>
</dbReference>